<evidence type="ECO:0000256" key="4">
    <source>
        <dbReference type="ARBA" id="ARBA00023136"/>
    </source>
</evidence>
<gene>
    <name evidence="8" type="ORF">SAMN05660841_03236</name>
</gene>
<dbReference type="EMBL" id="FUZF01000016">
    <property type="protein sequence ID" value="SKB95412.1"/>
    <property type="molecule type" value="Genomic_DNA"/>
</dbReference>
<dbReference type="STRING" id="1513896.SAMN05660841_03236"/>
<dbReference type="SUPFAM" id="SSF48452">
    <property type="entry name" value="TPR-like"/>
    <property type="match status" value="1"/>
</dbReference>
<keyword evidence="3" id="KW-0732">Signal</keyword>
<dbReference type="OrthoDB" id="1094477at2"/>
<dbReference type="InterPro" id="IPR033985">
    <property type="entry name" value="SusD-like_N"/>
</dbReference>
<dbReference type="Proteomes" id="UP000190150">
    <property type="component" value="Unassembled WGS sequence"/>
</dbReference>
<organism evidence="8 9">
    <name type="scientific">Sphingobacterium nematocida</name>
    <dbReference type="NCBI Taxonomy" id="1513896"/>
    <lineage>
        <taxon>Bacteria</taxon>
        <taxon>Pseudomonadati</taxon>
        <taxon>Bacteroidota</taxon>
        <taxon>Sphingobacteriia</taxon>
        <taxon>Sphingobacteriales</taxon>
        <taxon>Sphingobacteriaceae</taxon>
        <taxon>Sphingobacterium</taxon>
    </lineage>
</organism>
<evidence type="ECO:0000313" key="8">
    <source>
        <dbReference type="EMBL" id="SKB95412.1"/>
    </source>
</evidence>
<dbReference type="Gene3D" id="1.25.40.390">
    <property type="match status" value="1"/>
</dbReference>
<evidence type="ECO:0000256" key="5">
    <source>
        <dbReference type="ARBA" id="ARBA00023237"/>
    </source>
</evidence>
<feature type="domain" description="RagB/SusD" evidence="6">
    <location>
        <begin position="336"/>
        <end position="466"/>
    </location>
</feature>
<dbReference type="CDD" id="cd08977">
    <property type="entry name" value="SusD"/>
    <property type="match status" value="1"/>
</dbReference>
<dbReference type="PROSITE" id="PS51257">
    <property type="entry name" value="PROKAR_LIPOPROTEIN"/>
    <property type="match status" value="1"/>
</dbReference>
<feature type="domain" description="SusD-like N-terminal" evidence="7">
    <location>
        <begin position="115"/>
        <end position="252"/>
    </location>
</feature>
<dbReference type="AlphaFoldDB" id="A0A1T5FH24"/>
<evidence type="ECO:0000256" key="2">
    <source>
        <dbReference type="ARBA" id="ARBA00006275"/>
    </source>
</evidence>
<sequence>MKRNIYIYLIGLVLLTGCSKFLEDYSQDLVVVKKISDLDEILLGSVYLPSTEVKELNYGDIGWWLHILDDDVNTVIEPNAIKGRTEMDGSFYGYTTWQFEVGRSYDGGNLAGDKRLWEELYQRINATNIILNEIDGIDQAKETDKLDALRIKGESHFLRAQFYFLLVNIYGSMYTAETAETTAGVPLKLTHFVEHDKLKTSQFTRSSVGQVYHQIVKDLEESITYFSESPQRNIFYRANKRAAMLLLSRVYLYMQEWEKAKLLAEDLLKLNKDLMDYPAIPAQGIAIAEGNPEIIFSHGSANLQNAFTGRGGDFCITRDLYNTYEATDARKSLYFTHAFSSDSIALNTKYKTGLHRSTTSDLFLLRNAEAYLNMAEACAMLGDVNGANLWLNNLKRKRFVNYVDLNHDVSTIIEEVRRERRRELCLEGHRWFDLRRYAVNKIAPFSRTIEHVYVSYNWDDKNILKQAEVYQLLPNDPAYTFAIPKAVLDFDLDMGDNPRNVRKLNRLIEFE</sequence>
<dbReference type="Pfam" id="PF14322">
    <property type="entry name" value="SusD-like_3"/>
    <property type="match status" value="1"/>
</dbReference>
<accession>A0A1T5FH24</accession>
<name>A0A1T5FH24_9SPHI</name>
<proteinExistence type="inferred from homology"/>
<keyword evidence="9" id="KW-1185">Reference proteome</keyword>
<keyword evidence="5" id="KW-0998">Cell outer membrane</keyword>
<dbReference type="RefSeq" id="WP_079644607.1">
    <property type="nucleotide sequence ID" value="NZ_FUZF01000016.1"/>
</dbReference>
<evidence type="ECO:0000256" key="3">
    <source>
        <dbReference type="ARBA" id="ARBA00022729"/>
    </source>
</evidence>
<dbReference type="InterPro" id="IPR012944">
    <property type="entry name" value="SusD_RagB_dom"/>
</dbReference>
<evidence type="ECO:0000259" key="7">
    <source>
        <dbReference type="Pfam" id="PF14322"/>
    </source>
</evidence>
<dbReference type="Pfam" id="PF07980">
    <property type="entry name" value="SusD_RagB"/>
    <property type="match status" value="1"/>
</dbReference>
<comment type="similarity">
    <text evidence="2">Belongs to the SusD family.</text>
</comment>
<comment type="subcellular location">
    <subcellularLocation>
        <location evidence="1">Cell outer membrane</location>
    </subcellularLocation>
</comment>
<evidence type="ECO:0000259" key="6">
    <source>
        <dbReference type="Pfam" id="PF07980"/>
    </source>
</evidence>
<dbReference type="GO" id="GO:0009279">
    <property type="term" value="C:cell outer membrane"/>
    <property type="evidence" value="ECO:0007669"/>
    <property type="project" value="UniProtKB-SubCell"/>
</dbReference>
<keyword evidence="4" id="KW-0472">Membrane</keyword>
<evidence type="ECO:0000313" key="9">
    <source>
        <dbReference type="Proteomes" id="UP000190150"/>
    </source>
</evidence>
<protein>
    <submittedName>
        <fullName evidence="8">SusD family protein</fullName>
    </submittedName>
</protein>
<reference evidence="9" key="1">
    <citation type="submission" date="2017-02" db="EMBL/GenBank/DDBJ databases">
        <authorList>
            <person name="Varghese N."/>
            <person name="Submissions S."/>
        </authorList>
    </citation>
    <scope>NUCLEOTIDE SEQUENCE [LARGE SCALE GENOMIC DNA]</scope>
    <source>
        <strain evidence="9">DSM 24091</strain>
    </source>
</reference>
<dbReference type="InterPro" id="IPR011990">
    <property type="entry name" value="TPR-like_helical_dom_sf"/>
</dbReference>
<evidence type="ECO:0000256" key="1">
    <source>
        <dbReference type="ARBA" id="ARBA00004442"/>
    </source>
</evidence>